<dbReference type="EMBL" id="CP000113">
    <property type="protein sequence ID" value="ABF92329.1"/>
    <property type="molecule type" value="Genomic_DNA"/>
</dbReference>
<evidence type="ECO:0000256" key="1">
    <source>
        <dbReference type="SAM" id="Phobius"/>
    </source>
</evidence>
<dbReference type="HOGENOM" id="CLU_3404482_0_0_7"/>
<gene>
    <name evidence="2" type="ordered locus">MXAN_0843</name>
</gene>
<keyword evidence="3" id="KW-1185">Reference proteome</keyword>
<keyword evidence="1" id="KW-0472">Membrane</keyword>
<name>Q1DE18_MYXXD</name>
<dbReference type="EnsemblBacteria" id="ABF92329">
    <property type="protein sequence ID" value="ABF92329"/>
    <property type="gene ID" value="MXAN_0843"/>
</dbReference>
<keyword evidence="1" id="KW-0812">Transmembrane</keyword>
<sequence>MDTASAARTAMVCFMGWFSLGESYWLQQMA</sequence>
<protein>
    <submittedName>
        <fullName evidence="2">Uncharacterized protein</fullName>
    </submittedName>
</protein>
<dbReference type="KEGG" id="mxa:MXAN_0843"/>
<feature type="transmembrane region" description="Helical" evidence="1">
    <location>
        <begin position="6"/>
        <end position="26"/>
    </location>
</feature>
<accession>Q1DE18</accession>
<keyword evidence="1" id="KW-1133">Transmembrane helix</keyword>
<proteinExistence type="predicted"/>
<dbReference type="Proteomes" id="UP000002402">
    <property type="component" value="Chromosome"/>
</dbReference>
<dbReference type="STRING" id="246197.MXAN_0843"/>
<reference evidence="2 3" key="1">
    <citation type="journal article" date="2006" name="Proc. Natl. Acad. Sci. U.S.A.">
        <title>Evolution of sensory complexity recorded in a myxobacterial genome.</title>
        <authorList>
            <person name="Goldman B.S."/>
            <person name="Nierman W.C."/>
            <person name="Kaiser D."/>
            <person name="Slater S.C."/>
            <person name="Durkin A.S."/>
            <person name="Eisen J.A."/>
            <person name="Ronning C.M."/>
            <person name="Barbazuk W.B."/>
            <person name="Blanchard M."/>
            <person name="Field C."/>
            <person name="Halling C."/>
            <person name="Hinkle G."/>
            <person name="Iartchuk O."/>
            <person name="Kim H.S."/>
            <person name="Mackenzie C."/>
            <person name="Madupu R."/>
            <person name="Miller N."/>
            <person name="Shvartsbeyn A."/>
            <person name="Sullivan S.A."/>
            <person name="Vaudin M."/>
            <person name="Wiegand R."/>
            <person name="Kaplan H.B."/>
        </authorList>
    </citation>
    <scope>NUCLEOTIDE SEQUENCE [LARGE SCALE GENOMIC DNA]</scope>
    <source>
        <strain evidence="3">DK1622</strain>
    </source>
</reference>
<evidence type="ECO:0000313" key="2">
    <source>
        <dbReference type="EMBL" id="ABF92329.1"/>
    </source>
</evidence>
<evidence type="ECO:0000313" key="3">
    <source>
        <dbReference type="Proteomes" id="UP000002402"/>
    </source>
</evidence>
<organism evidence="2 3">
    <name type="scientific">Myxococcus xanthus (strain DK1622)</name>
    <dbReference type="NCBI Taxonomy" id="246197"/>
    <lineage>
        <taxon>Bacteria</taxon>
        <taxon>Pseudomonadati</taxon>
        <taxon>Myxococcota</taxon>
        <taxon>Myxococcia</taxon>
        <taxon>Myxococcales</taxon>
        <taxon>Cystobacterineae</taxon>
        <taxon>Myxococcaceae</taxon>
        <taxon>Myxococcus</taxon>
    </lineage>
</organism>
<dbReference type="AlphaFoldDB" id="Q1DE18"/>